<dbReference type="Pfam" id="PF00768">
    <property type="entry name" value="Peptidase_S11"/>
    <property type="match status" value="1"/>
</dbReference>
<evidence type="ECO:0000256" key="2">
    <source>
        <dbReference type="ARBA" id="ARBA00022729"/>
    </source>
</evidence>
<name>A0A6M1PF65_9BACL</name>
<dbReference type="GO" id="GO:0008360">
    <property type="term" value="P:regulation of cell shape"/>
    <property type="evidence" value="ECO:0007669"/>
    <property type="project" value="UniProtKB-KW"/>
</dbReference>
<gene>
    <name evidence="10" type="ORF">G5B47_06005</name>
</gene>
<keyword evidence="2" id="KW-0732">Signal</keyword>
<comment type="similarity">
    <text evidence="1 8">Belongs to the peptidase S11 family.</text>
</comment>
<keyword evidence="3" id="KW-0378">Hydrolase</keyword>
<keyword evidence="4" id="KW-0133">Cell shape</keyword>
<evidence type="ECO:0000256" key="5">
    <source>
        <dbReference type="ARBA" id="ARBA00022984"/>
    </source>
</evidence>
<dbReference type="PANTHER" id="PTHR21581">
    <property type="entry name" value="D-ALANYL-D-ALANINE CARBOXYPEPTIDASE"/>
    <property type="match status" value="1"/>
</dbReference>
<comment type="caution">
    <text evidence="10">The sequence shown here is derived from an EMBL/GenBank/DDBJ whole genome shotgun (WGS) entry which is preliminary data.</text>
</comment>
<dbReference type="InterPro" id="IPR018044">
    <property type="entry name" value="Peptidase_S11"/>
</dbReference>
<keyword evidence="10" id="KW-0121">Carboxypeptidase</keyword>
<dbReference type="GO" id="GO:0006508">
    <property type="term" value="P:proteolysis"/>
    <property type="evidence" value="ECO:0007669"/>
    <property type="project" value="InterPro"/>
</dbReference>
<accession>A0A6M1PF65</accession>
<dbReference type="Gene3D" id="3.40.710.10">
    <property type="entry name" value="DD-peptidase/beta-lactamase superfamily"/>
    <property type="match status" value="1"/>
</dbReference>
<dbReference type="PRINTS" id="PR00725">
    <property type="entry name" value="DADACBPTASE1"/>
</dbReference>
<evidence type="ECO:0000259" key="9">
    <source>
        <dbReference type="Pfam" id="PF00768"/>
    </source>
</evidence>
<dbReference type="EMBL" id="JAAKGU010000002">
    <property type="protein sequence ID" value="NGM81960.1"/>
    <property type="molecule type" value="Genomic_DNA"/>
</dbReference>
<evidence type="ECO:0000313" key="11">
    <source>
        <dbReference type="Proteomes" id="UP000480151"/>
    </source>
</evidence>
<dbReference type="Proteomes" id="UP000480151">
    <property type="component" value="Unassembled WGS sequence"/>
</dbReference>
<reference evidence="10 11" key="1">
    <citation type="submission" date="2020-02" db="EMBL/GenBank/DDBJ databases">
        <authorList>
            <person name="Gao J."/>
            <person name="Sun J."/>
        </authorList>
    </citation>
    <scope>NUCLEOTIDE SEQUENCE [LARGE SCALE GENOMIC DNA]</scope>
    <source>
        <strain evidence="10 11">7124</strain>
    </source>
</reference>
<keyword evidence="6" id="KW-0961">Cell wall biogenesis/degradation</keyword>
<keyword evidence="5" id="KW-0573">Peptidoglycan synthesis</keyword>
<dbReference type="GO" id="GO:0009252">
    <property type="term" value="P:peptidoglycan biosynthetic process"/>
    <property type="evidence" value="ECO:0007669"/>
    <property type="project" value="UniProtKB-KW"/>
</dbReference>
<dbReference type="GO" id="GO:0071555">
    <property type="term" value="P:cell wall organization"/>
    <property type="evidence" value="ECO:0007669"/>
    <property type="project" value="UniProtKB-KW"/>
</dbReference>
<organism evidence="10 11">
    <name type="scientific">Paenibacillus apii</name>
    <dbReference type="NCBI Taxonomy" id="1850370"/>
    <lineage>
        <taxon>Bacteria</taxon>
        <taxon>Bacillati</taxon>
        <taxon>Bacillota</taxon>
        <taxon>Bacilli</taxon>
        <taxon>Bacillales</taxon>
        <taxon>Paenibacillaceae</taxon>
        <taxon>Paenibacillus</taxon>
    </lineage>
</organism>
<dbReference type="InterPro" id="IPR001967">
    <property type="entry name" value="Peptidase_S11_N"/>
</dbReference>
<evidence type="ECO:0000313" key="10">
    <source>
        <dbReference type="EMBL" id="NGM81960.1"/>
    </source>
</evidence>
<proteinExistence type="inferred from homology"/>
<evidence type="ECO:0000256" key="4">
    <source>
        <dbReference type="ARBA" id="ARBA00022960"/>
    </source>
</evidence>
<feature type="binding site" evidence="7">
    <location>
        <position position="244"/>
    </location>
    <ligand>
        <name>substrate</name>
    </ligand>
</feature>
<protein>
    <submittedName>
        <fullName evidence="10">D-alanyl-D-alanine carboxypeptidase</fullName>
    </submittedName>
</protein>
<dbReference type="InterPro" id="IPR012338">
    <property type="entry name" value="Beta-lactam/transpept-like"/>
</dbReference>
<dbReference type="PANTHER" id="PTHR21581:SF11">
    <property type="entry name" value="D-ALANYL-D-ALANINE CARBOXYPEPTIDASE DACA"/>
    <property type="match status" value="1"/>
</dbReference>
<evidence type="ECO:0000256" key="7">
    <source>
        <dbReference type="PIRSR" id="PIRSR618044-2"/>
    </source>
</evidence>
<dbReference type="RefSeq" id="WP_165095647.1">
    <property type="nucleotide sequence ID" value="NZ_JAAKGU010000002.1"/>
</dbReference>
<sequence>MKRRSILGAAAAALTIIVLLAAIENGTLVMKPHIRSKAAVLMDLETGKLWMDVNGEAALCPAGMSKMMTQMIVLDRLAAGVLHWSDKVPVSARAGTAEGTTLNMQAGEVYTVKELYQGITVYSANDAAVALAEHIAGSESAFVSIMNAKAKALGLSGETVFANATGISPPRAERQQGKLVETRMTAVDAGKLAAALITAYPEVLETSSLTQMKLQSKGLYVSNTNLMLPGIGGAYAYTGTDGLKTGYDERTGYSFAGTAQRGGHRVIAVIMGADSQEERFKETAELFDYAFYMELPPVRRFKYLLGRLGGAFG</sequence>
<keyword evidence="11" id="KW-1185">Reference proteome</keyword>
<keyword evidence="10" id="KW-0645">Protease</keyword>
<dbReference type="AlphaFoldDB" id="A0A6M1PF65"/>
<evidence type="ECO:0000256" key="1">
    <source>
        <dbReference type="ARBA" id="ARBA00007164"/>
    </source>
</evidence>
<feature type="domain" description="Peptidase S11 D-alanyl-D-alanine carboxypeptidase A N-terminal" evidence="9">
    <location>
        <begin position="29"/>
        <end position="274"/>
    </location>
</feature>
<evidence type="ECO:0000256" key="8">
    <source>
        <dbReference type="RuleBase" id="RU004016"/>
    </source>
</evidence>
<evidence type="ECO:0000256" key="6">
    <source>
        <dbReference type="ARBA" id="ARBA00023316"/>
    </source>
</evidence>
<dbReference type="SUPFAM" id="SSF56601">
    <property type="entry name" value="beta-lactamase/transpeptidase-like"/>
    <property type="match status" value="1"/>
</dbReference>
<evidence type="ECO:0000256" key="3">
    <source>
        <dbReference type="ARBA" id="ARBA00022801"/>
    </source>
</evidence>
<dbReference type="GO" id="GO:0009002">
    <property type="term" value="F:serine-type D-Ala-D-Ala carboxypeptidase activity"/>
    <property type="evidence" value="ECO:0007669"/>
    <property type="project" value="InterPro"/>
</dbReference>